<dbReference type="Gene3D" id="3.40.50.2000">
    <property type="entry name" value="Glycogen Phosphorylase B"/>
    <property type="match status" value="1"/>
</dbReference>
<dbReference type="Pfam" id="PF00534">
    <property type="entry name" value="Glycos_transf_1"/>
    <property type="match status" value="1"/>
</dbReference>
<keyword evidence="1" id="KW-0328">Glycosyltransferase</keyword>
<sequence>MGILVLGYFGYVTNQLDGQTVKTRDVYNLLKEKSEDEVTYFDTQTFKVSKLNILKMFWMIIKAHHVFYLPAHNNLKYIFPLVYFFSKISNVKINYLVVGGWLSDFLNNKKIHRYMLKDINGIYVETDHLLHNLSKYGFKNLHKLYNFRNIDLKKIQPAKNNDGNVKLVFMARVHPMKGVDVIFEIDKSIKDLGIENVSIDIYGQIFEGYKDEFFKKIEASNVNYRGVIEPNNIYNILPLYDLMLFPTRYYTEGFPGTILDAYISGLPVISTRWLNAEEFVDEGETGYIVDFNNDPLYINTVLGLIKNSEEIDKLKNNVLIKRDVYGINAVWEILCESLS</sequence>
<gene>
    <name evidence="4" type="ORF">J4G45_01090</name>
</gene>
<name>A0ABX7TEX4_9GAMM</name>
<feature type="domain" description="Glycosyl transferase family 1" evidence="3">
    <location>
        <begin position="156"/>
        <end position="317"/>
    </location>
</feature>
<dbReference type="PANTHER" id="PTHR12526:SF629">
    <property type="entry name" value="TEICHURONIC ACID BIOSYNTHESIS GLYCOSYLTRANSFERASE TUAH-RELATED"/>
    <property type="match status" value="1"/>
</dbReference>
<keyword evidence="2" id="KW-0808">Transferase</keyword>
<keyword evidence="5" id="KW-1185">Reference proteome</keyword>
<organism evidence="4 5">
    <name type="scientific">Acinetobacter towneri</name>
    <dbReference type="NCBI Taxonomy" id="202956"/>
    <lineage>
        <taxon>Bacteria</taxon>
        <taxon>Pseudomonadati</taxon>
        <taxon>Pseudomonadota</taxon>
        <taxon>Gammaproteobacteria</taxon>
        <taxon>Moraxellales</taxon>
        <taxon>Moraxellaceae</taxon>
        <taxon>Acinetobacter</taxon>
    </lineage>
</organism>
<protein>
    <submittedName>
        <fullName evidence="4">Glycosyltransferase family 4 protein</fullName>
    </submittedName>
</protein>
<dbReference type="SUPFAM" id="SSF53756">
    <property type="entry name" value="UDP-Glycosyltransferase/glycogen phosphorylase"/>
    <property type="match status" value="1"/>
</dbReference>
<dbReference type="EMBL" id="CP071770">
    <property type="protein sequence ID" value="QTD61828.1"/>
    <property type="molecule type" value="Genomic_DNA"/>
</dbReference>
<dbReference type="CDD" id="cd03801">
    <property type="entry name" value="GT4_PimA-like"/>
    <property type="match status" value="1"/>
</dbReference>
<dbReference type="GeneID" id="64221939"/>
<accession>A0ABX7TEX4</accession>
<evidence type="ECO:0000313" key="5">
    <source>
        <dbReference type="Proteomes" id="UP000663954"/>
    </source>
</evidence>
<dbReference type="RefSeq" id="WP_207973826.1">
    <property type="nucleotide sequence ID" value="NZ_CP071766.1"/>
</dbReference>
<evidence type="ECO:0000313" key="4">
    <source>
        <dbReference type="EMBL" id="QTD61828.1"/>
    </source>
</evidence>
<dbReference type="InterPro" id="IPR001296">
    <property type="entry name" value="Glyco_trans_1"/>
</dbReference>
<dbReference type="PANTHER" id="PTHR12526">
    <property type="entry name" value="GLYCOSYLTRANSFERASE"/>
    <property type="match status" value="1"/>
</dbReference>
<evidence type="ECO:0000256" key="2">
    <source>
        <dbReference type="ARBA" id="ARBA00022679"/>
    </source>
</evidence>
<reference evidence="4 5" key="1">
    <citation type="journal article" date="2020" name="Front. Cell. Infect. Microbiol.">
        <title>Characterization of Three Porcine Acinetobacter towneri Strains Co-Harboring tet(X3) and bla OXA-58.</title>
        <authorList>
            <person name="Ma J."/>
            <person name="Wang J."/>
            <person name="Feng J."/>
            <person name="Liu Y."/>
            <person name="Yang B."/>
            <person name="Li R."/>
            <person name="Bai L."/>
            <person name="He T."/>
            <person name="Wang X."/>
            <person name="Yang Z."/>
        </authorList>
    </citation>
    <scope>NUCLEOTIDE SEQUENCE [LARGE SCALE GENOMIC DNA]</scope>
    <source>
        <strain evidence="4 5">GX5</strain>
    </source>
</reference>
<dbReference type="Proteomes" id="UP000663954">
    <property type="component" value="Chromosome"/>
</dbReference>
<evidence type="ECO:0000259" key="3">
    <source>
        <dbReference type="Pfam" id="PF00534"/>
    </source>
</evidence>
<evidence type="ECO:0000256" key="1">
    <source>
        <dbReference type="ARBA" id="ARBA00022676"/>
    </source>
</evidence>
<proteinExistence type="predicted"/>